<dbReference type="PANTHER" id="PTHR31630:SF6">
    <property type="entry name" value="PHYTANOYL-COA DIOXYGENASE-RELATED"/>
    <property type="match status" value="1"/>
</dbReference>
<sequence>MNMHEYECDRYICTTDTLKETLNVYGVAIIPNVIDAGEIDAMNTGVWDYLEHITQTCDIPIQRDDINSWNTFYKLFVKHSMLMQHFGIGHAQYIWNLRQNPKIIKIFAKLWNVKEDELLVSFDGASFHLPPEITKRGWNTNVSWLHTDQSPTRNDFECIQSWVTGYDVNDGDATLTFLEKSHMFHKQLASTFKITSTEDWYKLNDDELKFYKTYCQQKYIKCSAGSMVFWDSRTIHSGAEAMKTREISNFRNIVYVCMMPKSLCSDSMLAKRQKAFDDLRTTNHWVSKTMLFPKIPRTYGKPVPNILNITTPILTDVGIGLIK</sequence>
<reference evidence="1" key="1">
    <citation type="submission" date="2018-10" db="EMBL/GenBank/DDBJ databases">
        <title>Hidden diversity of soil giant viruses.</title>
        <authorList>
            <person name="Schulz F."/>
            <person name="Alteio L."/>
            <person name="Goudeau D."/>
            <person name="Ryan E.M."/>
            <person name="Malmstrom R.R."/>
            <person name="Blanchard J."/>
            <person name="Woyke T."/>
        </authorList>
    </citation>
    <scope>NUCLEOTIDE SEQUENCE</scope>
    <source>
        <strain evidence="1">GAV1</strain>
    </source>
</reference>
<proteinExistence type="predicted"/>
<gene>
    <name evidence="1" type="ORF">Gaeavirus7_17</name>
</gene>
<dbReference type="PANTHER" id="PTHR31630">
    <property type="entry name" value="PHYTANOYL-COA DIOXYGENASE-RELATED-RELATED"/>
    <property type="match status" value="1"/>
</dbReference>
<accession>A0A3G4ZYX3</accession>
<dbReference type="EMBL" id="MK072205">
    <property type="protein sequence ID" value="AYV80060.1"/>
    <property type="molecule type" value="Genomic_DNA"/>
</dbReference>
<name>A0A3G4ZYX3_9VIRU</name>
<dbReference type="SUPFAM" id="SSF51197">
    <property type="entry name" value="Clavaminate synthase-like"/>
    <property type="match status" value="1"/>
</dbReference>
<protein>
    <recommendedName>
        <fullName evidence="2">Phytanoyl-CoA dioxygenase</fullName>
    </recommendedName>
</protein>
<evidence type="ECO:0000313" key="1">
    <source>
        <dbReference type="EMBL" id="AYV80060.1"/>
    </source>
</evidence>
<organism evidence="1">
    <name type="scientific">Gaeavirus sp</name>
    <dbReference type="NCBI Taxonomy" id="2487767"/>
    <lineage>
        <taxon>Viruses</taxon>
        <taxon>Varidnaviria</taxon>
        <taxon>Bamfordvirae</taxon>
        <taxon>Nucleocytoviricota</taxon>
        <taxon>Megaviricetes</taxon>
        <taxon>Imitervirales</taxon>
        <taxon>Mimiviridae</taxon>
        <taxon>Klosneuvirinae</taxon>
    </lineage>
</organism>
<dbReference type="Gene3D" id="2.60.120.620">
    <property type="entry name" value="q2cbj1_9rhob like domain"/>
    <property type="match status" value="1"/>
</dbReference>
<evidence type="ECO:0008006" key="2">
    <source>
        <dbReference type="Google" id="ProtNLM"/>
    </source>
</evidence>